<feature type="transmembrane region" description="Helical" evidence="4">
    <location>
        <begin position="186"/>
        <end position="206"/>
    </location>
</feature>
<reference evidence="6 7" key="1">
    <citation type="submission" date="2016-12" db="EMBL/GenBank/DDBJ databases">
        <title>Izhakiella australiana sp. nov. of genus Izhakiella isolated from Australian desert.</title>
        <authorList>
            <person name="Ji M."/>
        </authorList>
    </citation>
    <scope>NUCLEOTIDE SEQUENCE [LARGE SCALE GENOMIC DNA]</scope>
    <source>
        <strain evidence="6 7">D4N98</strain>
    </source>
</reference>
<dbReference type="GO" id="GO:0005886">
    <property type="term" value="C:plasma membrane"/>
    <property type="evidence" value="ECO:0007669"/>
    <property type="project" value="TreeGrafter"/>
</dbReference>
<dbReference type="EMBL" id="MRUL01000002">
    <property type="protein sequence ID" value="OON41203.1"/>
    <property type="molecule type" value="Genomic_DNA"/>
</dbReference>
<dbReference type="AlphaFoldDB" id="A0A1S8YRG7"/>
<dbReference type="PANTHER" id="PTHR14969:SF54">
    <property type="entry name" value="PHOSPHATIDYLGLYCEROPHOSPHATASE B"/>
    <property type="match status" value="1"/>
</dbReference>
<accession>A0A1S8YRG7</accession>
<dbReference type="STRING" id="1926881.BTJ39_04340"/>
<protein>
    <recommendedName>
        <fullName evidence="1">undecaprenyl-diphosphate phosphatase</fullName>
        <ecNumber evidence="1">3.6.1.27</ecNumber>
    </recommendedName>
    <alternativeName>
        <fullName evidence="2">Undecaprenyl pyrophosphate phosphatase</fullName>
    </alternativeName>
</protein>
<keyword evidence="4" id="KW-0472">Membrane</keyword>
<dbReference type="NCBIfam" id="NF007975">
    <property type="entry name" value="PRK10699.1"/>
    <property type="match status" value="1"/>
</dbReference>
<dbReference type="EC" id="3.6.1.27" evidence="1"/>
<feature type="domain" description="Phosphatidic acid phosphatase type 2/haloperoxidase" evidence="5">
    <location>
        <begin position="77"/>
        <end position="227"/>
    </location>
</feature>
<dbReference type="Pfam" id="PF01569">
    <property type="entry name" value="PAP2"/>
    <property type="match status" value="1"/>
</dbReference>
<dbReference type="Gene3D" id="1.20.144.10">
    <property type="entry name" value="Phosphatidic acid phosphatase type 2/haloperoxidase"/>
    <property type="match status" value="1"/>
</dbReference>
<evidence type="ECO:0000259" key="5">
    <source>
        <dbReference type="SMART" id="SM00014"/>
    </source>
</evidence>
<feature type="transmembrane region" description="Helical" evidence="4">
    <location>
        <begin position="157"/>
        <end position="179"/>
    </location>
</feature>
<evidence type="ECO:0000256" key="4">
    <source>
        <dbReference type="SAM" id="Phobius"/>
    </source>
</evidence>
<proteinExistence type="predicted"/>
<feature type="transmembrane region" description="Helical" evidence="4">
    <location>
        <begin position="12"/>
        <end position="30"/>
    </location>
</feature>
<dbReference type="Proteomes" id="UP000190667">
    <property type="component" value="Unassembled WGS sequence"/>
</dbReference>
<keyword evidence="7" id="KW-1185">Reference proteome</keyword>
<evidence type="ECO:0000313" key="7">
    <source>
        <dbReference type="Proteomes" id="UP000190667"/>
    </source>
</evidence>
<keyword evidence="4" id="KW-0812">Transmembrane</keyword>
<dbReference type="SUPFAM" id="SSF48317">
    <property type="entry name" value="Acid phosphatase/Vanadium-dependent haloperoxidase"/>
    <property type="match status" value="1"/>
</dbReference>
<evidence type="ECO:0000313" key="6">
    <source>
        <dbReference type="EMBL" id="OON41203.1"/>
    </source>
</evidence>
<organism evidence="6 7">
    <name type="scientific">Izhakiella australiensis</name>
    <dbReference type="NCBI Taxonomy" id="1926881"/>
    <lineage>
        <taxon>Bacteria</taxon>
        <taxon>Pseudomonadati</taxon>
        <taxon>Pseudomonadota</taxon>
        <taxon>Gammaproteobacteria</taxon>
        <taxon>Enterobacterales</taxon>
        <taxon>Erwiniaceae</taxon>
        <taxon>Izhakiella</taxon>
    </lineage>
</organism>
<dbReference type="GO" id="GO:0050380">
    <property type="term" value="F:undecaprenyl-diphosphatase activity"/>
    <property type="evidence" value="ECO:0007669"/>
    <property type="project" value="UniProtKB-EC"/>
</dbReference>
<dbReference type="OrthoDB" id="5586741at2"/>
<feature type="transmembrane region" description="Helical" evidence="4">
    <location>
        <begin position="50"/>
        <end position="68"/>
    </location>
</feature>
<keyword evidence="4" id="KW-1133">Transmembrane helix</keyword>
<name>A0A1S8YRG7_9GAMM</name>
<dbReference type="InterPro" id="IPR000326">
    <property type="entry name" value="PAP2/HPO"/>
</dbReference>
<comment type="catalytic activity">
    <reaction evidence="3">
        <text>di-trans,octa-cis-undecaprenyl diphosphate + H2O = di-trans,octa-cis-undecaprenyl phosphate + phosphate + H(+)</text>
        <dbReference type="Rhea" id="RHEA:28094"/>
        <dbReference type="ChEBI" id="CHEBI:15377"/>
        <dbReference type="ChEBI" id="CHEBI:15378"/>
        <dbReference type="ChEBI" id="CHEBI:43474"/>
        <dbReference type="ChEBI" id="CHEBI:58405"/>
        <dbReference type="ChEBI" id="CHEBI:60392"/>
        <dbReference type="EC" id="3.6.1.27"/>
    </reaction>
</comment>
<dbReference type="RefSeq" id="WP_078001450.1">
    <property type="nucleotide sequence ID" value="NZ_MRUL01000002.1"/>
</dbReference>
<dbReference type="InterPro" id="IPR036938">
    <property type="entry name" value="PAP2/HPO_sf"/>
</dbReference>
<dbReference type="PANTHER" id="PTHR14969">
    <property type="entry name" value="SPHINGOSINE-1-PHOSPHATE PHOSPHOHYDROLASE"/>
    <property type="match status" value="1"/>
</dbReference>
<dbReference type="SMART" id="SM00014">
    <property type="entry name" value="acidPPc"/>
    <property type="match status" value="1"/>
</dbReference>
<feature type="transmembrane region" description="Helical" evidence="4">
    <location>
        <begin position="212"/>
        <end position="230"/>
    </location>
</feature>
<evidence type="ECO:0000256" key="1">
    <source>
        <dbReference type="ARBA" id="ARBA00012374"/>
    </source>
</evidence>
<comment type="caution">
    <text evidence="6">The sequence shown here is derived from an EMBL/GenBank/DDBJ whole genome shotgun (WGS) entry which is preliminary data.</text>
</comment>
<sequence length="254" mass="29066">MGDIVKRTSVGALLLIIMPLAVWASGWRWAPGGNGSIQYALYWLTESVTRPWGILTSALLCCWFLWCLRFRLKPALILLAIMVAAISGGQYSNTSIKALVKEPRPYVVWLEQAYQVKNVAFYAQTRDLRSAQVRQLIEHDNRIPDWLKRHWAFETGYAFPSGHSMFSASWALLSVGLLWPRRHYKTIALLMMWATGVMTSRLVLGMHWPRDLAAAVLVSWLLVIVATWCAQRWSGPLTVPPREQREITQRENEE</sequence>
<evidence type="ECO:0000256" key="2">
    <source>
        <dbReference type="ARBA" id="ARBA00032707"/>
    </source>
</evidence>
<feature type="transmembrane region" description="Helical" evidence="4">
    <location>
        <begin position="75"/>
        <end position="92"/>
    </location>
</feature>
<evidence type="ECO:0000256" key="3">
    <source>
        <dbReference type="ARBA" id="ARBA00047594"/>
    </source>
</evidence>
<gene>
    <name evidence="6" type="ORF">BTJ39_04340</name>
</gene>